<gene>
    <name evidence="1" type="ORF">M832_00230</name>
</gene>
<dbReference type="InterPro" id="IPR029056">
    <property type="entry name" value="Ribokinase-like"/>
</dbReference>
<dbReference type="SUPFAM" id="SSF53613">
    <property type="entry name" value="Ribokinase-like"/>
    <property type="match status" value="1"/>
</dbReference>
<evidence type="ECO:0000313" key="2">
    <source>
        <dbReference type="Proteomes" id="UP000019433"/>
    </source>
</evidence>
<organism evidence="1 2">
    <name type="scientific">Chlamydia avium 10DC88</name>
    <dbReference type="NCBI Taxonomy" id="1229831"/>
    <lineage>
        <taxon>Bacteria</taxon>
        <taxon>Pseudomonadati</taxon>
        <taxon>Chlamydiota</taxon>
        <taxon>Chlamydiia</taxon>
        <taxon>Chlamydiales</taxon>
        <taxon>Chlamydiaceae</taxon>
        <taxon>Chlamydia/Chlamydophila group</taxon>
        <taxon>Chlamydia</taxon>
    </lineage>
</organism>
<evidence type="ECO:0000313" key="1">
    <source>
        <dbReference type="EMBL" id="AHK62897.1"/>
    </source>
</evidence>
<dbReference type="Gene3D" id="3.40.1190.20">
    <property type="match status" value="1"/>
</dbReference>
<dbReference type="PATRIC" id="fig|1229831.3.peg.21"/>
<dbReference type="STRING" id="1229831.M832_00230"/>
<dbReference type="GO" id="GO:0003824">
    <property type="term" value="F:catalytic activity"/>
    <property type="evidence" value="ECO:0007669"/>
    <property type="project" value="UniProtKB-ARBA"/>
</dbReference>
<dbReference type="HOGENOM" id="CLU_905192_0_0_0"/>
<accession>W8JZ02</accession>
<dbReference type="RefSeq" id="WP_038501239.1">
    <property type="nucleotide sequence ID" value="NZ_CP006571.1"/>
</dbReference>
<dbReference type="AlphaFoldDB" id="W8JZ02"/>
<dbReference type="EMBL" id="CP006571">
    <property type="protein sequence ID" value="AHK62897.1"/>
    <property type="molecule type" value="Genomic_DNA"/>
</dbReference>
<name>W8JZ02_9CHLA</name>
<dbReference type="KEGG" id="cav:M832_00230"/>
<proteinExistence type="predicted"/>
<sequence length="307" mass="35294">MNSYAVAYPWAPPKSLTILGSPFIDIILDTTREFIESCGLIVGENQPVTHTEIKRIFLLYKESFPTNCILATRKEPLSLIEEQLENLGISSHRNEQHHNYSEYTEYGPALNELDQIRLILRCTDQEDTICYSVKKARENMQRARELLEESTECILIDSELFLCDYDIENFLTKAKEMGNKILLDLINPTIALEFRERIWSWLSYIDVLFLSKNSIQTLTGLPNILWGKQFLSRIVPVIFIQEESQVCVAQHGEEIVYSTPNNPQETMLNFLFVYINNPMDNGSISCGSPSSDSSKFVTFSLRKENIN</sequence>
<dbReference type="Proteomes" id="UP000019433">
    <property type="component" value="Chromosome"/>
</dbReference>
<protein>
    <submittedName>
        <fullName evidence="1">Uncharacterized protein</fullName>
    </submittedName>
</protein>
<reference evidence="1 2" key="1">
    <citation type="journal article" date="2014" name="Syst. Appl. Microbiol.">
        <title>Evidence for the existence of two new members of the family Chlamydiaceae and proposal of Chlamydia avium sp. nov. and Chlamydia gallinacea sp. nov.</title>
        <authorList>
            <person name="Sachse K."/>
            <person name="Laroucau K."/>
            <person name="Riege K."/>
            <person name="Wehner S."/>
            <person name="Dilcher M."/>
            <person name="Creasy H.H."/>
            <person name="Weidmann M."/>
            <person name="Myers G."/>
            <person name="Vorimore F."/>
            <person name="Vicari N."/>
            <person name="Magnino S."/>
            <person name="Liebler-Tenorio E."/>
            <person name="Ruettger A."/>
            <person name="Bavoil P.M."/>
            <person name="Hufert F.T."/>
            <person name="Rossello-Mora R."/>
            <person name="Marz M."/>
        </authorList>
    </citation>
    <scope>NUCLEOTIDE SEQUENCE [LARGE SCALE GENOMIC DNA]</scope>
    <source>
        <strain evidence="1 2">10DC88</strain>
    </source>
</reference>